<dbReference type="RefSeq" id="WP_074940152.1">
    <property type="nucleotide sequence ID" value="NZ_FOWP01000009.1"/>
</dbReference>
<name>A0A1I5PFZ0_9GAMM</name>
<keyword evidence="1" id="KW-0812">Transmembrane</keyword>
<feature type="transmembrane region" description="Helical" evidence="1">
    <location>
        <begin position="9"/>
        <end position="26"/>
    </location>
</feature>
<gene>
    <name evidence="2" type="ORF">SAMN05216601_10958</name>
</gene>
<dbReference type="EMBL" id="FOWP01000009">
    <property type="protein sequence ID" value="SFP32979.1"/>
    <property type="molecule type" value="Genomic_DNA"/>
</dbReference>
<evidence type="ECO:0000313" key="3">
    <source>
        <dbReference type="Proteomes" id="UP000182400"/>
    </source>
</evidence>
<organism evidence="2 3">
    <name type="scientific">Ectopseudomonas composti</name>
    <dbReference type="NCBI Taxonomy" id="658457"/>
    <lineage>
        <taxon>Bacteria</taxon>
        <taxon>Pseudomonadati</taxon>
        <taxon>Pseudomonadota</taxon>
        <taxon>Gammaproteobacteria</taxon>
        <taxon>Pseudomonadales</taxon>
        <taxon>Pseudomonadaceae</taxon>
        <taxon>Ectopseudomonas</taxon>
    </lineage>
</organism>
<accession>A0A1I5PFZ0</accession>
<dbReference type="Proteomes" id="UP000182400">
    <property type="component" value="Unassembled WGS sequence"/>
</dbReference>
<proteinExistence type="predicted"/>
<keyword evidence="1" id="KW-0472">Membrane</keyword>
<sequence length="146" mass="16453">MNNRLFSRLFILMTGIMAITVVWVWLPGSRPKHAWSDPLNYFRLASGLWFACYLAMIMGGATRFPAWFHGQASYSYTLYVIHFPIMLFILGVSQLYIYGSLPRSLAISALTIALSIAAAKLIARFAEDKDALRGVTASLNRMIVRK</sequence>
<feature type="transmembrane region" description="Helical" evidence="1">
    <location>
        <begin position="76"/>
        <end position="98"/>
    </location>
</feature>
<dbReference type="STRING" id="658457.SAMN05216601_10958"/>
<feature type="transmembrane region" description="Helical" evidence="1">
    <location>
        <begin position="104"/>
        <end position="123"/>
    </location>
</feature>
<feature type="transmembrane region" description="Helical" evidence="1">
    <location>
        <begin position="46"/>
        <end position="64"/>
    </location>
</feature>
<evidence type="ECO:0008006" key="4">
    <source>
        <dbReference type="Google" id="ProtNLM"/>
    </source>
</evidence>
<evidence type="ECO:0000256" key="1">
    <source>
        <dbReference type="SAM" id="Phobius"/>
    </source>
</evidence>
<reference evidence="2 3" key="1">
    <citation type="submission" date="2016-10" db="EMBL/GenBank/DDBJ databases">
        <authorList>
            <person name="de Groot N.N."/>
        </authorList>
    </citation>
    <scope>NUCLEOTIDE SEQUENCE [LARGE SCALE GENOMIC DNA]</scope>
    <source>
        <strain evidence="2 3">CCUG 59231</strain>
    </source>
</reference>
<dbReference type="AlphaFoldDB" id="A0A1I5PFZ0"/>
<protein>
    <recommendedName>
        <fullName evidence="4">Acyltransferase family protein</fullName>
    </recommendedName>
</protein>
<evidence type="ECO:0000313" key="2">
    <source>
        <dbReference type="EMBL" id="SFP32979.1"/>
    </source>
</evidence>
<keyword evidence="1" id="KW-1133">Transmembrane helix</keyword>